<comment type="caution">
    <text evidence="2">The sequence shown here is derived from an EMBL/GenBank/DDBJ whole genome shotgun (WGS) entry which is preliminary data.</text>
</comment>
<gene>
    <name evidence="2" type="ORF">OV287_09590</name>
</gene>
<proteinExistence type="predicted"/>
<sequence>MQLRKRTWGSIALGALGMLLTACGAGPIDLTCSGPKDCLESELCHPDEKICVQRCTTLVDCPPNAERCEALSGEEPQRICKCPTKECVGTGDP</sequence>
<organism evidence="2 3">
    <name type="scientific">Archangium lansingense</name>
    <dbReference type="NCBI Taxonomy" id="2995310"/>
    <lineage>
        <taxon>Bacteria</taxon>
        <taxon>Pseudomonadati</taxon>
        <taxon>Myxococcota</taxon>
        <taxon>Myxococcia</taxon>
        <taxon>Myxococcales</taxon>
        <taxon>Cystobacterineae</taxon>
        <taxon>Archangiaceae</taxon>
        <taxon>Archangium</taxon>
    </lineage>
</organism>
<accession>A0ABT4A155</accession>
<dbReference type="EMBL" id="JAPNKA010000001">
    <property type="protein sequence ID" value="MCY1074739.1"/>
    <property type="molecule type" value="Genomic_DNA"/>
</dbReference>
<feature type="signal peptide" evidence="1">
    <location>
        <begin position="1"/>
        <end position="24"/>
    </location>
</feature>
<evidence type="ECO:0008006" key="4">
    <source>
        <dbReference type="Google" id="ProtNLM"/>
    </source>
</evidence>
<feature type="chain" id="PRO_5047176332" description="Lipoprotein" evidence="1">
    <location>
        <begin position="25"/>
        <end position="93"/>
    </location>
</feature>
<protein>
    <recommendedName>
        <fullName evidence="4">Lipoprotein</fullName>
    </recommendedName>
</protein>
<dbReference type="Proteomes" id="UP001207654">
    <property type="component" value="Unassembled WGS sequence"/>
</dbReference>
<keyword evidence="1" id="KW-0732">Signal</keyword>
<reference evidence="2 3" key="1">
    <citation type="submission" date="2022-11" db="EMBL/GenBank/DDBJ databases">
        <title>Minimal conservation of predation-associated metabolite biosynthetic gene clusters underscores biosynthetic potential of Myxococcota including descriptions for ten novel species: Archangium lansinium sp. nov., Myxococcus landrumus sp. nov., Nannocystis bai.</title>
        <authorList>
            <person name="Ahearne A."/>
            <person name="Stevens C."/>
            <person name="Phillips K."/>
        </authorList>
    </citation>
    <scope>NUCLEOTIDE SEQUENCE [LARGE SCALE GENOMIC DNA]</scope>
    <source>
        <strain evidence="2 3">MIWBW</strain>
    </source>
</reference>
<evidence type="ECO:0000313" key="3">
    <source>
        <dbReference type="Proteomes" id="UP001207654"/>
    </source>
</evidence>
<evidence type="ECO:0000313" key="2">
    <source>
        <dbReference type="EMBL" id="MCY1074739.1"/>
    </source>
</evidence>
<dbReference type="RefSeq" id="WP_267533698.1">
    <property type="nucleotide sequence ID" value="NZ_JAPNKA010000001.1"/>
</dbReference>
<keyword evidence="3" id="KW-1185">Reference proteome</keyword>
<name>A0ABT4A155_9BACT</name>
<dbReference type="PROSITE" id="PS51257">
    <property type="entry name" value="PROKAR_LIPOPROTEIN"/>
    <property type="match status" value="1"/>
</dbReference>
<evidence type="ECO:0000256" key="1">
    <source>
        <dbReference type="SAM" id="SignalP"/>
    </source>
</evidence>